<dbReference type="Pfam" id="PF22544">
    <property type="entry name" value="HYDIN_VesB_CFA65-like_Ig"/>
    <property type="match status" value="3"/>
</dbReference>
<evidence type="ECO:0000259" key="7">
    <source>
        <dbReference type="Pfam" id="PF20009"/>
    </source>
</evidence>
<sequence>MKKITLLLRFSTLVFGLLISMSGFAQVTIDSEDFESGMGIWNDGGSDCWLDNTNPMNGGTALRLRDNSASSIATTDDLDFTSYTSVSITFDYEGEGMETGEDFWLRYYNGSSWTTIATYVSGTDFSNGTTESSITVTLNSGSYTFATNSRFRFQNDASDNYDFIYIDDVEILGYLPVGPEINITGLGNNIADGDTTPSASDDTDFGSVDISGATNANTFTIQNIGSTPLSLTGSSPYVVISGTNAADFSVTSTPSNTIASSSSTTFTITFDPSALGTRTATLTIANSDSNENPYNFNIRGTGTTPSYCNSDGDNSDGYDTGTRLVQFNTINNATPAEDNDYSDFTGISTTVNRGNSYNLTVNANTDGNYTTYTYVWIDWNQDFDFDDAGEAYNLGTTNNSANGATSLSPLSITVPGTATLGNTRMRVSTRYGGAPTNCETGFDGEVEDYTINVDVSIPQPEMNVVGNGTTIVDGDTTPSATDDTDFGTVNVTLATQVNTFTIQNTGSINLNLTGTSPYVTVSGLHAGDFTVTANPTTPISASGSTTFDITFNPSSAGLRSATITIANDDSDENPYTFDIQGNGFSLLPEINLVGNGTTIVDGDTTPSPIDDTDFGSVNVTGGTQVNTFTIQNSGSLDLSLTGSSPYVVIGGPNAADFTVTATPAATIAASGSTTFNITFDPSALGTRSATVSIANNDGDENPYNFNIQGDGATAPGGVTADLALWLKGTDGLGYTDGQSVSLWADQANGADATVNTPGQEPTYKDNVNDNVNFNPVVDFDNDYVTIPLDGDFSYDNTSTQFLEGTSGYYSQDIFTVVIPDVSADNTFGSMDIFCGDEDIATDNTDATGIGLGKYTVRFTNEVLSYCHGPTSSGDGYGVAQTSTSATYDNVGIINVRNNLAATQQELYYNAINKENTQNDVPDFANVNDARYWIGRSEGWEASTDARIAEVITYSSRKTDTDLTVERNRIMSYLAIKYGITLGVNGT</sequence>
<dbReference type="InterPro" id="IPR045474">
    <property type="entry name" value="GEVED"/>
</dbReference>
<dbReference type="Proteomes" id="UP001597533">
    <property type="component" value="Unassembled WGS sequence"/>
</dbReference>
<keyword evidence="4" id="KW-0969">Cilium</keyword>
<feature type="domain" description="HYDIN/VesB/CFA65-like Ig-like" evidence="8">
    <location>
        <begin position="200"/>
        <end position="300"/>
    </location>
</feature>
<evidence type="ECO:0000256" key="6">
    <source>
        <dbReference type="SAM" id="SignalP"/>
    </source>
</evidence>
<organism evidence="9 10">
    <name type="scientific">Lacinutrix iliipiscaria</name>
    <dbReference type="NCBI Taxonomy" id="1230532"/>
    <lineage>
        <taxon>Bacteria</taxon>
        <taxon>Pseudomonadati</taxon>
        <taxon>Bacteroidota</taxon>
        <taxon>Flavobacteriia</taxon>
        <taxon>Flavobacteriales</taxon>
        <taxon>Flavobacteriaceae</taxon>
        <taxon>Lacinutrix</taxon>
    </lineage>
</organism>
<dbReference type="NCBIfam" id="NF012200">
    <property type="entry name" value="choice_anch_D"/>
    <property type="match status" value="3"/>
</dbReference>
<evidence type="ECO:0000256" key="4">
    <source>
        <dbReference type="ARBA" id="ARBA00023069"/>
    </source>
</evidence>
<comment type="subcellular location">
    <subcellularLocation>
        <location evidence="1">Cell projection</location>
        <location evidence="1">Cilium</location>
    </subcellularLocation>
    <subcellularLocation>
        <location evidence="2">Cytoplasm</location>
    </subcellularLocation>
</comment>
<feature type="domain" description="HYDIN/VesB/CFA65-like Ig-like" evidence="8">
    <location>
        <begin position="482"/>
        <end position="581"/>
    </location>
</feature>
<protein>
    <submittedName>
        <fullName evidence="9">Choice-of-anchor D domain-containing protein</fullName>
    </submittedName>
</protein>
<dbReference type="Pfam" id="PF20009">
    <property type="entry name" value="GEVED"/>
    <property type="match status" value="1"/>
</dbReference>
<keyword evidence="3" id="KW-0963">Cytoplasm</keyword>
<name>A0ABW5WTD6_9FLAO</name>
<dbReference type="InterPro" id="IPR013783">
    <property type="entry name" value="Ig-like_fold"/>
</dbReference>
<feature type="signal peptide" evidence="6">
    <location>
        <begin position="1"/>
        <end position="25"/>
    </location>
</feature>
<reference evidence="10" key="1">
    <citation type="journal article" date="2019" name="Int. J. Syst. Evol. Microbiol.">
        <title>The Global Catalogue of Microorganisms (GCM) 10K type strain sequencing project: providing services to taxonomists for standard genome sequencing and annotation.</title>
        <authorList>
            <consortium name="The Broad Institute Genomics Platform"/>
            <consortium name="The Broad Institute Genome Sequencing Center for Infectious Disease"/>
            <person name="Wu L."/>
            <person name="Ma J."/>
        </authorList>
    </citation>
    <scope>NUCLEOTIDE SEQUENCE [LARGE SCALE GENOMIC DNA]</scope>
    <source>
        <strain evidence="10">KCTC 32141</strain>
    </source>
</reference>
<dbReference type="InterPro" id="IPR053879">
    <property type="entry name" value="HYDIN_VesB_CFA65-like_Ig"/>
</dbReference>
<dbReference type="EMBL" id="JBHUOV010000015">
    <property type="protein sequence ID" value="MFD2824543.1"/>
    <property type="molecule type" value="Genomic_DNA"/>
</dbReference>
<feature type="domain" description="HYDIN/VesB/CFA65-like Ig-like" evidence="8">
    <location>
        <begin position="611"/>
        <end position="709"/>
    </location>
</feature>
<dbReference type="Gene3D" id="2.60.40.10">
    <property type="entry name" value="Immunoglobulins"/>
    <property type="match status" value="3"/>
</dbReference>
<evidence type="ECO:0000256" key="1">
    <source>
        <dbReference type="ARBA" id="ARBA00004138"/>
    </source>
</evidence>
<feature type="non-terminal residue" evidence="9">
    <location>
        <position position="986"/>
    </location>
</feature>
<evidence type="ECO:0000259" key="8">
    <source>
        <dbReference type="Pfam" id="PF22544"/>
    </source>
</evidence>
<evidence type="ECO:0000313" key="9">
    <source>
        <dbReference type="EMBL" id="MFD2824543.1"/>
    </source>
</evidence>
<dbReference type="Gene3D" id="2.60.120.260">
    <property type="entry name" value="Galactose-binding domain-like"/>
    <property type="match status" value="1"/>
</dbReference>
<feature type="domain" description="GEVED" evidence="7">
    <location>
        <begin position="372"/>
        <end position="452"/>
    </location>
</feature>
<gene>
    <name evidence="9" type="ORF">ACFS5M_12745</name>
</gene>
<evidence type="ECO:0000256" key="3">
    <source>
        <dbReference type="ARBA" id="ARBA00022490"/>
    </source>
</evidence>
<keyword evidence="10" id="KW-1185">Reference proteome</keyword>
<accession>A0ABW5WTD6</accession>
<dbReference type="RefSeq" id="WP_379899028.1">
    <property type="nucleotide sequence ID" value="NZ_JBHUOV010000015.1"/>
</dbReference>
<keyword evidence="5" id="KW-0966">Cell projection</keyword>
<comment type="caution">
    <text evidence="9">The sequence shown here is derived from an EMBL/GenBank/DDBJ whole genome shotgun (WGS) entry which is preliminary data.</text>
</comment>
<feature type="chain" id="PRO_5047463256" evidence="6">
    <location>
        <begin position="26"/>
        <end position="986"/>
    </location>
</feature>
<evidence type="ECO:0000256" key="5">
    <source>
        <dbReference type="ARBA" id="ARBA00023273"/>
    </source>
</evidence>
<proteinExistence type="predicted"/>
<evidence type="ECO:0000313" key="10">
    <source>
        <dbReference type="Proteomes" id="UP001597533"/>
    </source>
</evidence>
<evidence type="ECO:0000256" key="2">
    <source>
        <dbReference type="ARBA" id="ARBA00004496"/>
    </source>
</evidence>
<keyword evidence="6" id="KW-0732">Signal</keyword>